<dbReference type="KEGG" id="mpar:F7D14_11445"/>
<keyword evidence="2" id="KW-1185">Reference proteome</keyword>
<organism evidence="1 2">
    <name type="scientific">Methylocystis parvus</name>
    <dbReference type="NCBI Taxonomy" id="134"/>
    <lineage>
        <taxon>Bacteria</taxon>
        <taxon>Pseudomonadati</taxon>
        <taxon>Pseudomonadota</taxon>
        <taxon>Alphaproteobacteria</taxon>
        <taxon>Hyphomicrobiales</taxon>
        <taxon>Methylocystaceae</taxon>
        <taxon>Methylocystis</taxon>
    </lineage>
</organism>
<dbReference type="AlphaFoldDB" id="A0A6B8MBM9"/>
<accession>A0A6B8MBM9</accession>
<evidence type="ECO:0000313" key="2">
    <source>
        <dbReference type="Proteomes" id="UP000422569"/>
    </source>
</evidence>
<name>A0A6B8MBM9_9HYPH</name>
<dbReference type="EMBL" id="CP044331">
    <property type="protein sequence ID" value="QGM98030.1"/>
    <property type="molecule type" value="Genomic_DNA"/>
</dbReference>
<dbReference type="Gene3D" id="1.20.120.330">
    <property type="entry name" value="Nucleotidyltransferases domain 2"/>
    <property type="match status" value="1"/>
</dbReference>
<proteinExistence type="predicted"/>
<evidence type="ECO:0008006" key="3">
    <source>
        <dbReference type="Google" id="ProtNLM"/>
    </source>
</evidence>
<evidence type="ECO:0000313" key="1">
    <source>
        <dbReference type="EMBL" id="QGM98030.1"/>
    </source>
</evidence>
<gene>
    <name evidence="1" type="ORF">F7D14_11445</name>
</gene>
<dbReference type="Proteomes" id="UP000422569">
    <property type="component" value="Chromosome"/>
</dbReference>
<reference evidence="1 2" key="1">
    <citation type="submission" date="2019-09" db="EMBL/GenBank/DDBJ databases">
        <title>Isolation and complete genome sequencing of Methylocystis species.</title>
        <authorList>
            <person name="Rumah B.L."/>
            <person name="Stead C.E."/>
            <person name="Stevens B.C."/>
            <person name="Minton N.P."/>
            <person name="Grosse-Honebrink A."/>
            <person name="Zhang Y."/>
        </authorList>
    </citation>
    <scope>NUCLEOTIDE SEQUENCE [LARGE SCALE GENOMIC DNA]</scope>
    <source>
        <strain evidence="1 2">BRCS2</strain>
    </source>
</reference>
<protein>
    <recommendedName>
        <fullName evidence="3">HEPN domain-containing protein</fullName>
    </recommendedName>
</protein>
<sequence>MIDDLLEIATSLAERESGKPKQASLRRAVSTAYYALFNALAAMCADELVGWSRPWEAFTPIYRSLEHTVARNLFNRARNQQFYGPEVASFAAVFLELQEAREEADYNPEPFRYRRGDVRRLVGDARIAIQTLRSLEPHTKLLLASHLMQRRKR</sequence>
<dbReference type="RefSeq" id="WP_016919378.1">
    <property type="nucleotide sequence ID" value="NZ_CP044331.1"/>
</dbReference>